<proteinExistence type="predicted"/>
<name>A0AAE3ATJ1_9FIRM</name>
<dbReference type="EMBL" id="JAJEPU010000038">
    <property type="protein sequence ID" value="MCC2165488.1"/>
    <property type="molecule type" value="Genomic_DNA"/>
</dbReference>
<dbReference type="Pfam" id="PF06527">
    <property type="entry name" value="TniQ"/>
    <property type="match status" value="1"/>
</dbReference>
<evidence type="ECO:0000256" key="1">
    <source>
        <dbReference type="SAM" id="MobiDB-lite"/>
    </source>
</evidence>
<keyword evidence="4" id="KW-1185">Reference proteome</keyword>
<accession>A0AAE3ATJ1</accession>
<organism evidence="3 4">
    <name type="scientific">Brotaphodocola catenula</name>
    <dbReference type="NCBI Taxonomy" id="2885361"/>
    <lineage>
        <taxon>Bacteria</taxon>
        <taxon>Bacillati</taxon>
        <taxon>Bacillota</taxon>
        <taxon>Clostridia</taxon>
        <taxon>Lachnospirales</taxon>
        <taxon>Lachnospiraceae</taxon>
        <taxon>Brotaphodocola</taxon>
    </lineage>
</organism>
<feature type="domain" description="TniQ" evidence="2">
    <location>
        <begin position="6"/>
        <end position="167"/>
    </location>
</feature>
<gene>
    <name evidence="3" type="ORF">LKD32_11505</name>
</gene>
<dbReference type="Proteomes" id="UP001198962">
    <property type="component" value="Unassembled WGS sequence"/>
</dbReference>
<reference evidence="3" key="1">
    <citation type="submission" date="2021-10" db="EMBL/GenBank/DDBJ databases">
        <title>Anaerobic single-cell dispensing facilitates the cultivation of human gut bacteria.</title>
        <authorList>
            <person name="Afrizal A."/>
        </authorList>
    </citation>
    <scope>NUCLEOTIDE SEQUENCE</scope>
    <source>
        <strain evidence="3">CLA-AA-H274</strain>
    </source>
</reference>
<comment type="caution">
    <text evidence="3">The sequence shown here is derived from an EMBL/GenBank/DDBJ whole genome shotgun (WGS) entry which is preliminary data.</text>
</comment>
<protein>
    <submittedName>
        <fullName evidence="3">TniQ family protein</fullName>
    </submittedName>
</protein>
<dbReference type="RefSeq" id="WP_308451780.1">
    <property type="nucleotide sequence ID" value="NZ_JAJEPU010000038.1"/>
</dbReference>
<sequence length="694" mass="80696">MIMPVCMKPMEDELLYGWLSRLSLENGYTSLKEFGTRFLAERTVLQPLEGVSWTARVDFIRDMDRTCKEYGQVRFFPSADEMLRKMTPLYAVFPFLAYGNQARWTQFILREKDTALTGTGNRGNMIPEFLSCPECRRQDRERYGFSYLRTWHHLPGVRVCVVHRVPLQILTCRKEKVLDPDEDGIILSEKEPAGDPETEWKISRFAYEMYERPLFLDLRGLQALFSERMEELGIRKKIKEAVETAGFLPYLKGECEKRVLKILMEPWNGMEELMAFTTFLFGKYSVLEEKAQRCLGELEESFADVISGRFRLMSGFGRLVCLKCGTCGKNFYIHPYAHGLGCGCPFCEAKLSLQQRINQRLSFLGDGNYELAQDVNEEDMGERAEIIHKTCGKLRKTRLMETLWMQKKCDCETKVSFADAAERVRAASPDFTLIRYIGGKKEHIVRLKHKVCGQTFQWELSRFEKRPTCMACGRRRAPRNSPEDFRERMRELAGDEYEPVSGFTDLRSRILVRHRVCETVTEMIPNDFLRGRRCNLCHKAIRRMELEEALNTCTGGYYRITGMKNVRYCIEGENGERFFRDSGCIMQELSRPTESKLFTHRLAKPKPLQRKEALIYLSAKEICRRKGFWNPRDSADILPLKQVQDLMRWLVRNDYLERIGYGEYVLSEKKLPGEHDGADQAAESGTVQEYDGMV</sequence>
<dbReference type="AlphaFoldDB" id="A0AAE3ATJ1"/>
<feature type="region of interest" description="Disordered" evidence="1">
    <location>
        <begin position="673"/>
        <end position="694"/>
    </location>
</feature>
<evidence type="ECO:0000313" key="3">
    <source>
        <dbReference type="EMBL" id="MCC2165488.1"/>
    </source>
</evidence>
<dbReference type="InterPro" id="IPR009492">
    <property type="entry name" value="TniQ"/>
</dbReference>
<evidence type="ECO:0000313" key="4">
    <source>
        <dbReference type="Proteomes" id="UP001198962"/>
    </source>
</evidence>
<evidence type="ECO:0000259" key="2">
    <source>
        <dbReference type="Pfam" id="PF06527"/>
    </source>
</evidence>